<feature type="transmembrane region" description="Helical" evidence="9">
    <location>
        <begin position="485"/>
        <end position="509"/>
    </location>
</feature>
<dbReference type="PANTHER" id="PTHR22601">
    <property type="entry name" value="ISP4 LIKE PROTEIN"/>
    <property type="match status" value="1"/>
</dbReference>
<keyword evidence="6" id="KW-0653">Protein transport</keyword>
<dbReference type="GO" id="GO:0016020">
    <property type="term" value="C:membrane"/>
    <property type="evidence" value="ECO:0007669"/>
    <property type="project" value="UniProtKB-SubCell"/>
</dbReference>
<dbReference type="NCBIfam" id="TIGR00727">
    <property type="entry name" value="ISP4_OPT"/>
    <property type="match status" value="1"/>
</dbReference>
<dbReference type="AlphaFoldDB" id="A0A1Y1UJE2"/>
<feature type="transmembrane region" description="Helical" evidence="9">
    <location>
        <begin position="422"/>
        <end position="444"/>
    </location>
</feature>
<feature type="transmembrane region" description="Helical" evidence="9">
    <location>
        <begin position="174"/>
        <end position="191"/>
    </location>
</feature>
<dbReference type="Proteomes" id="UP000193218">
    <property type="component" value="Unassembled WGS sequence"/>
</dbReference>
<dbReference type="EMBL" id="NBSH01000004">
    <property type="protein sequence ID" value="ORX38171.1"/>
    <property type="molecule type" value="Genomic_DNA"/>
</dbReference>
<keyword evidence="3" id="KW-0813">Transport</keyword>
<accession>A0A1Y1UJE2</accession>
<feature type="transmembrane region" description="Helical" evidence="9">
    <location>
        <begin position="203"/>
        <end position="225"/>
    </location>
</feature>
<dbReference type="RefSeq" id="XP_021872093.1">
    <property type="nucleotide sequence ID" value="XM_022013764.1"/>
</dbReference>
<feature type="transmembrane region" description="Helical" evidence="9">
    <location>
        <begin position="343"/>
        <end position="361"/>
    </location>
</feature>
<evidence type="ECO:0000313" key="11">
    <source>
        <dbReference type="Proteomes" id="UP000193218"/>
    </source>
</evidence>
<comment type="subcellular location">
    <subcellularLocation>
        <location evidence="1">Membrane</location>
        <topology evidence="1">Multi-pass membrane protein</topology>
    </subcellularLocation>
</comment>
<dbReference type="GO" id="GO:0035673">
    <property type="term" value="F:oligopeptide transmembrane transporter activity"/>
    <property type="evidence" value="ECO:0007669"/>
    <property type="project" value="InterPro"/>
</dbReference>
<dbReference type="InterPro" id="IPR004813">
    <property type="entry name" value="OPT"/>
</dbReference>
<dbReference type="NCBIfam" id="TIGR00728">
    <property type="entry name" value="OPT_sfam"/>
    <property type="match status" value="1"/>
</dbReference>
<evidence type="ECO:0000256" key="3">
    <source>
        <dbReference type="ARBA" id="ARBA00022448"/>
    </source>
</evidence>
<feature type="transmembrane region" description="Helical" evidence="9">
    <location>
        <begin position="554"/>
        <end position="574"/>
    </location>
</feature>
<feature type="transmembrane region" description="Helical" evidence="9">
    <location>
        <begin position="277"/>
        <end position="298"/>
    </location>
</feature>
<keyword evidence="8 9" id="KW-0472">Membrane</keyword>
<comment type="similarity">
    <text evidence="2">Belongs to the oligopeptide OPT transporter family.</text>
</comment>
<dbReference type="OrthoDB" id="9986677at2759"/>
<keyword evidence="5" id="KW-0571">Peptide transport</keyword>
<evidence type="ECO:0000256" key="9">
    <source>
        <dbReference type="SAM" id="Phobius"/>
    </source>
</evidence>
<gene>
    <name evidence="10" type="ORF">BD324DRAFT_588413</name>
</gene>
<feature type="transmembrane region" description="Helical" evidence="9">
    <location>
        <begin position="381"/>
        <end position="401"/>
    </location>
</feature>
<keyword evidence="4 9" id="KW-0812">Transmembrane</keyword>
<evidence type="ECO:0000256" key="5">
    <source>
        <dbReference type="ARBA" id="ARBA00022856"/>
    </source>
</evidence>
<dbReference type="GeneID" id="33555572"/>
<feature type="transmembrane region" description="Helical" evidence="9">
    <location>
        <begin position="732"/>
        <end position="750"/>
    </location>
</feature>
<dbReference type="GO" id="GO:0015031">
    <property type="term" value="P:protein transport"/>
    <property type="evidence" value="ECO:0007669"/>
    <property type="project" value="UniProtKB-KW"/>
</dbReference>
<dbReference type="Pfam" id="PF03169">
    <property type="entry name" value="OPT"/>
    <property type="match status" value="1"/>
</dbReference>
<evidence type="ECO:0000313" key="10">
    <source>
        <dbReference type="EMBL" id="ORX38171.1"/>
    </source>
</evidence>
<evidence type="ECO:0000256" key="4">
    <source>
        <dbReference type="ARBA" id="ARBA00022692"/>
    </source>
</evidence>
<evidence type="ECO:0000256" key="8">
    <source>
        <dbReference type="ARBA" id="ARBA00023136"/>
    </source>
</evidence>
<feature type="transmembrane region" description="Helical" evidence="9">
    <location>
        <begin position="580"/>
        <end position="600"/>
    </location>
</feature>
<evidence type="ECO:0000256" key="2">
    <source>
        <dbReference type="ARBA" id="ARBA00008807"/>
    </source>
</evidence>
<evidence type="ECO:0000256" key="6">
    <source>
        <dbReference type="ARBA" id="ARBA00022927"/>
    </source>
</evidence>
<keyword evidence="11" id="KW-1185">Reference proteome</keyword>
<sequence length="911" mass="103804">MPRHIEHVQELPADSPVSIDNEDKILYGDSHLDINPADEKTIEGSRDHELTAEQIAQLRQRYGHKAEADDIAPARDVQMIMEKVIGMTDEEALEVLVEAIQIHKADPNFPPWTMSKLRALVEGYKACDMSEDDWSFDTRTEAAILKYHSPYPEVRSVTEPFDDPTIPVETIRSYTLGFMFMAGATGLNTFFSQRQPAIGLSSLIMQLLLAPCGYFWARVVPAWTIRLGKWELPLNPGPWTFKEQCFSTILFTIVNGAGSAQILILTQRLPQFFGLDWVSWGYEILISISLQAFGFSLAGLVRRVVIYPPQAIWPGILPKIALNRALVVPEKKETINGWKISRYHFFMLAFGAMFIYFWIPNTLFQALHAFNWMTWIAPENYPLGIITGFYGGMGFNPLATFDWNVAGTGTLTTPWFSTIQQYFGQMTAGLIIIAMHWTNSYWAAYMPINSNQLFNNVGGAYNTSELLGSDFKVDLDKYKTYGPPYWSAAAFFTEVGWYLWYMFSIPLIITRYFPQIQMALGGIWRSLRHRESVYEGQNDPHSRMMAQYKEVPEWWYLCVLVVCLGFGLIATLAWPTLLPGWVLFAVLLFHILLLVPSVVIESYANVRMDGGILFLVLAGLWLPGNPRGLMVALMYGTQFGQQTDNFINDLKFGHYAKIPPRAMFRGQILSVILNTFIWLALTNWMIDHFQVGSFCNWDNKQHMVCAGVHGQYALAQMYGGFGVRNLFKLYPILPWTFLLGAVVGTGWALTEHYGPGIRERARLTWSEHKYTWTNRLFFKPVELVGWVDPAIFLHGWVNWTGGSNLSYSTQGVYISFTFMKYIRHHYSAWWQKYNYLLEAGFDLGVAISGIIQTLIFAMGNHGKGYSIEWWGNTVSEAGVDYQSYNQNATLLAIPKDTGYFGLPPDQYPMSF</sequence>
<evidence type="ECO:0000256" key="7">
    <source>
        <dbReference type="ARBA" id="ARBA00022989"/>
    </source>
</evidence>
<evidence type="ECO:0000256" key="1">
    <source>
        <dbReference type="ARBA" id="ARBA00004141"/>
    </source>
</evidence>
<organism evidence="10 11">
    <name type="scientific">Kockovaella imperatae</name>
    <dbReference type="NCBI Taxonomy" id="4999"/>
    <lineage>
        <taxon>Eukaryota</taxon>
        <taxon>Fungi</taxon>
        <taxon>Dikarya</taxon>
        <taxon>Basidiomycota</taxon>
        <taxon>Agaricomycotina</taxon>
        <taxon>Tremellomycetes</taxon>
        <taxon>Tremellales</taxon>
        <taxon>Cuniculitremaceae</taxon>
        <taxon>Kockovaella</taxon>
    </lineage>
</organism>
<dbReference type="InParanoid" id="A0A1Y1UJE2"/>
<name>A0A1Y1UJE2_9TREE</name>
<reference evidence="10 11" key="1">
    <citation type="submission" date="2017-03" db="EMBL/GenBank/DDBJ databases">
        <title>Widespread Adenine N6-methylation of Active Genes in Fungi.</title>
        <authorList>
            <consortium name="DOE Joint Genome Institute"/>
            <person name="Mondo S.J."/>
            <person name="Dannebaum R.O."/>
            <person name="Kuo R.C."/>
            <person name="Louie K.B."/>
            <person name="Bewick A.J."/>
            <person name="Labutti K."/>
            <person name="Haridas S."/>
            <person name="Kuo A."/>
            <person name="Salamov A."/>
            <person name="Ahrendt S.R."/>
            <person name="Lau R."/>
            <person name="Bowen B.P."/>
            <person name="Lipzen A."/>
            <person name="Sullivan W."/>
            <person name="Andreopoulos W.B."/>
            <person name="Clum A."/>
            <person name="Lindquist E."/>
            <person name="Daum C."/>
            <person name="Northen T.R."/>
            <person name="Ramamoorthy G."/>
            <person name="Schmitz R.J."/>
            <person name="Gryganskyi A."/>
            <person name="Culley D."/>
            <person name="Magnuson J."/>
            <person name="James T.Y."/>
            <person name="O'Malley M.A."/>
            <person name="Stajich J.E."/>
            <person name="Spatafora J.W."/>
            <person name="Visel A."/>
            <person name="Grigoriev I.V."/>
        </authorList>
    </citation>
    <scope>NUCLEOTIDE SEQUENCE [LARGE SCALE GENOMIC DNA]</scope>
    <source>
        <strain evidence="10 11">NRRL Y-17943</strain>
    </source>
</reference>
<feature type="transmembrane region" description="Helical" evidence="9">
    <location>
        <begin position="668"/>
        <end position="686"/>
    </location>
</feature>
<proteinExistence type="inferred from homology"/>
<dbReference type="InterPro" id="IPR004648">
    <property type="entry name" value="Oligpept_transpt"/>
</dbReference>
<comment type="caution">
    <text evidence="10">The sequence shown here is derived from an EMBL/GenBank/DDBJ whole genome shotgun (WGS) entry which is preliminary data.</text>
</comment>
<protein>
    <submittedName>
        <fullName evidence="10">Oligopeptide transporter 2</fullName>
    </submittedName>
</protein>
<keyword evidence="7 9" id="KW-1133">Transmembrane helix</keyword>